<dbReference type="EMBL" id="JAAAID010002518">
    <property type="protein sequence ID" value="KAG0007001.1"/>
    <property type="molecule type" value="Genomic_DNA"/>
</dbReference>
<feature type="compositionally biased region" description="Polar residues" evidence="8">
    <location>
        <begin position="606"/>
        <end position="617"/>
    </location>
</feature>
<feature type="region of interest" description="Disordered" evidence="8">
    <location>
        <begin position="422"/>
        <end position="447"/>
    </location>
</feature>
<feature type="region of interest" description="Disordered" evidence="8">
    <location>
        <begin position="1"/>
        <end position="23"/>
    </location>
</feature>
<keyword evidence="6 9" id="KW-0472">Membrane</keyword>
<keyword evidence="4 9" id="KW-0812">Transmembrane</keyword>
<evidence type="ECO:0000256" key="9">
    <source>
        <dbReference type="SAM" id="Phobius"/>
    </source>
</evidence>
<name>A0A9P6ML63_9FUNG</name>
<comment type="subcellular location">
    <subcellularLocation>
        <location evidence="1">Lysosome membrane</location>
        <topology evidence="1">Multi-pass membrane protein</topology>
    </subcellularLocation>
</comment>
<evidence type="ECO:0000256" key="5">
    <source>
        <dbReference type="ARBA" id="ARBA00022989"/>
    </source>
</evidence>
<feature type="transmembrane region" description="Helical" evidence="9">
    <location>
        <begin position="256"/>
        <end position="278"/>
    </location>
</feature>
<proteinExistence type="inferred from homology"/>
<dbReference type="Gene3D" id="1.20.1250.20">
    <property type="entry name" value="MFS general substrate transporter like domains"/>
    <property type="match status" value="1"/>
</dbReference>
<evidence type="ECO:0000256" key="4">
    <source>
        <dbReference type="ARBA" id="ARBA00022692"/>
    </source>
</evidence>
<evidence type="ECO:0000256" key="3">
    <source>
        <dbReference type="ARBA" id="ARBA00022448"/>
    </source>
</evidence>
<evidence type="ECO:0000256" key="2">
    <source>
        <dbReference type="ARBA" id="ARBA00008335"/>
    </source>
</evidence>
<sequence length="617" mass="67881">MTLHPELSIDDTLTTDNPSETTQLESFPPLHIIRPDVLSSPTFKLEPAPPRNPSQATEDGPKRGHELAFALGLNLSIARFGSVVNTIITPWVEQKSGTEISEEKEQHYTTPLLSDVSDLTVCDTNNGMHLIVTPVDGDELDTLTPHAQSPPQPSIMQHLPGILRRKASFAESINSVRFTPGLPKSGTRPSLHITTDRSQERETLWSQWWSDLKFFPSTFWLICTLTVLLYGTVVPFNNVASDFLQSKWYHDNPRKAAAVMGIPDTIGAILIPGLGLIVDRYGKRASTLIVSAFIMVIVHSTLGFTMLNPIFAFSLLGIAYSMYGVALWPSIACVVTNELHLGKGYGISSSFLNISLTVVPPIVATIRVMGDSFIPVEMFFISMGLYGILVGFILKFIDRRDGGALEVPEIQVEVPVIVPQASSSAPNSVAPSPVMSHKRSNALKKRKRPALPAFDIHRLSLPDHDSARTRKRRSQDGDVDQDSLLQRREVHGDDEIASSPWDSIGSPLLQQYSSSPRYGSISTPSISTSLHDDYWDIEDGTKPTSDTGGYSVSQHPILYNPLRGSSGSFRINRSARPIAFGEGEEGRIYVDGQAVEPSHEGHEDYNSTSDSEQEWNT</sequence>
<feature type="transmembrane region" description="Helical" evidence="9">
    <location>
        <begin position="378"/>
        <end position="397"/>
    </location>
</feature>
<feature type="region of interest" description="Disordered" evidence="8">
    <location>
        <begin position="41"/>
        <end position="62"/>
    </location>
</feature>
<reference evidence="10" key="1">
    <citation type="journal article" date="2020" name="Fungal Divers.">
        <title>Resolving the Mortierellaceae phylogeny through synthesis of multi-gene phylogenetics and phylogenomics.</title>
        <authorList>
            <person name="Vandepol N."/>
            <person name="Liber J."/>
            <person name="Desiro A."/>
            <person name="Na H."/>
            <person name="Kennedy M."/>
            <person name="Barry K."/>
            <person name="Grigoriev I.V."/>
            <person name="Miller A.N."/>
            <person name="O'Donnell K."/>
            <person name="Stajich J.E."/>
            <person name="Bonito G."/>
        </authorList>
    </citation>
    <scope>NUCLEOTIDE SEQUENCE</scope>
    <source>
        <strain evidence="10">NRRL 2769</strain>
    </source>
</reference>
<feature type="region of interest" description="Disordered" evidence="8">
    <location>
        <begin position="462"/>
        <end position="486"/>
    </location>
</feature>
<feature type="compositionally biased region" description="Basic residues" evidence="8">
    <location>
        <begin position="436"/>
        <end position="447"/>
    </location>
</feature>
<evidence type="ECO:0008006" key="12">
    <source>
        <dbReference type="Google" id="ProtNLM"/>
    </source>
</evidence>
<comment type="caution">
    <text evidence="10">The sequence shown here is derived from an EMBL/GenBank/DDBJ whole genome shotgun (WGS) entry which is preliminary data.</text>
</comment>
<accession>A0A9P6ML63</accession>
<dbReference type="AlphaFoldDB" id="A0A9P6ML63"/>
<dbReference type="PANTHER" id="PTHR23512">
    <property type="entry name" value="MAJOR FACILITATOR SUPERFAMILY DOMAIN-CONTAINING PROTEIN 1"/>
    <property type="match status" value="1"/>
</dbReference>
<feature type="transmembrane region" description="Helical" evidence="9">
    <location>
        <begin position="347"/>
        <end position="366"/>
    </location>
</feature>
<evidence type="ECO:0000313" key="11">
    <source>
        <dbReference type="Proteomes" id="UP000703661"/>
    </source>
</evidence>
<evidence type="ECO:0000256" key="6">
    <source>
        <dbReference type="ARBA" id="ARBA00023136"/>
    </source>
</evidence>
<evidence type="ECO:0000313" key="10">
    <source>
        <dbReference type="EMBL" id="KAG0007001.1"/>
    </source>
</evidence>
<protein>
    <recommendedName>
        <fullName evidence="12">Major facilitator superfamily (MFS) profile domain-containing protein</fullName>
    </recommendedName>
</protein>
<evidence type="ECO:0000256" key="8">
    <source>
        <dbReference type="SAM" id="MobiDB-lite"/>
    </source>
</evidence>
<keyword evidence="5 9" id="KW-1133">Transmembrane helix</keyword>
<comment type="similarity">
    <text evidence="2">Belongs to the major facilitator superfamily.</text>
</comment>
<organism evidence="10 11">
    <name type="scientific">Entomortierella chlamydospora</name>
    <dbReference type="NCBI Taxonomy" id="101097"/>
    <lineage>
        <taxon>Eukaryota</taxon>
        <taxon>Fungi</taxon>
        <taxon>Fungi incertae sedis</taxon>
        <taxon>Mucoromycota</taxon>
        <taxon>Mortierellomycotina</taxon>
        <taxon>Mortierellomycetes</taxon>
        <taxon>Mortierellales</taxon>
        <taxon>Mortierellaceae</taxon>
        <taxon>Entomortierella</taxon>
    </lineage>
</organism>
<dbReference type="InterPro" id="IPR036259">
    <property type="entry name" value="MFS_trans_sf"/>
</dbReference>
<evidence type="ECO:0000256" key="7">
    <source>
        <dbReference type="ARBA" id="ARBA00023228"/>
    </source>
</evidence>
<feature type="transmembrane region" description="Helical" evidence="9">
    <location>
        <begin position="285"/>
        <end position="304"/>
    </location>
</feature>
<dbReference type="InterPro" id="IPR052187">
    <property type="entry name" value="MFSD1"/>
</dbReference>
<keyword evidence="3" id="KW-0813">Transport</keyword>
<feature type="compositionally biased region" description="Low complexity" evidence="8">
    <location>
        <begin position="422"/>
        <end position="435"/>
    </location>
</feature>
<gene>
    <name evidence="10" type="ORF">BGZ80_005064</name>
</gene>
<feature type="transmembrane region" description="Helical" evidence="9">
    <location>
        <begin position="214"/>
        <end position="236"/>
    </location>
</feature>
<feature type="compositionally biased region" description="Polar residues" evidence="8">
    <location>
        <begin position="11"/>
        <end position="23"/>
    </location>
</feature>
<keyword evidence="7" id="KW-0458">Lysosome</keyword>
<dbReference type="Proteomes" id="UP000703661">
    <property type="component" value="Unassembled WGS sequence"/>
</dbReference>
<feature type="transmembrane region" description="Helical" evidence="9">
    <location>
        <begin position="310"/>
        <end position="335"/>
    </location>
</feature>
<keyword evidence="11" id="KW-1185">Reference proteome</keyword>
<dbReference type="SUPFAM" id="SSF103473">
    <property type="entry name" value="MFS general substrate transporter"/>
    <property type="match status" value="1"/>
</dbReference>
<feature type="region of interest" description="Disordered" evidence="8">
    <location>
        <begin position="581"/>
        <end position="617"/>
    </location>
</feature>
<evidence type="ECO:0000256" key="1">
    <source>
        <dbReference type="ARBA" id="ARBA00004155"/>
    </source>
</evidence>
<dbReference type="PANTHER" id="PTHR23512:SF3">
    <property type="entry name" value="MAJOR FACILITATOR SUPERFAMILY DOMAIN-CONTAINING PROTEIN 1"/>
    <property type="match status" value="1"/>
</dbReference>